<dbReference type="OrthoDB" id="9780120at2"/>
<organism evidence="2 3">
    <name type="scientific">Sporomusa malonica</name>
    <dbReference type="NCBI Taxonomy" id="112901"/>
    <lineage>
        <taxon>Bacteria</taxon>
        <taxon>Bacillati</taxon>
        <taxon>Bacillota</taxon>
        <taxon>Negativicutes</taxon>
        <taxon>Selenomonadales</taxon>
        <taxon>Sporomusaceae</taxon>
        <taxon>Sporomusa</taxon>
    </lineage>
</organism>
<sequence>MGVKVGIPQALLYHEFGDFWLDFFQNTGVPVALSGETNKKILDRGTSLAIDESCIPLKVYLGHVDSLLATCSHIFVPRVAQYYPDNHLCAKLAGLPDIVQNTFRLDNLELISPNIENKSHTTMLKAIHTICQPLGLSTITGHRAYHKALKEWQSKMPIQSGHPAKARIAVIGHAYIIKDVFFNSDIENFFKSQKVGITTPDDLPNKRVYEEAKAFQQDIYWQLSIKIAGATRYFCRQPDIAGIIMVSSFGCGPDSLVNEYLEHHILKPSTKPYMVISIDEHTGNAGLLTRVEAFWDMVERRLKLEGKLPSHGLS</sequence>
<dbReference type="GO" id="GO:0016301">
    <property type="term" value="F:kinase activity"/>
    <property type="evidence" value="ECO:0007669"/>
    <property type="project" value="UniProtKB-KW"/>
</dbReference>
<dbReference type="Proteomes" id="UP000192738">
    <property type="component" value="Unassembled WGS sequence"/>
</dbReference>
<keyword evidence="2" id="KW-0418">Kinase</keyword>
<evidence type="ECO:0000259" key="1">
    <source>
        <dbReference type="Pfam" id="PF09989"/>
    </source>
</evidence>
<dbReference type="Gene3D" id="3.40.50.11900">
    <property type="match status" value="1"/>
</dbReference>
<dbReference type="PANTHER" id="PTHR32329">
    <property type="entry name" value="BIFUNCTIONAL PROTEIN [INCLUDES 2-HYDROXYACYL-COA DEHYDRATASE (N-TER) AND ITS ACTIVATOR DOMAIN (C_TERM)-RELATED"/>
    <property type="match status" value="1"/>
</dbReference>
<dbReference type="InterPro" id="IPR051805">
    <property type="entry name" value="Dehydratase_Activator_Redct"/>
</dbReference>
<dbReference type="Pfam" id="PF09989">
    <property type="entry name" value="DUF2229"/>
    <property type="match status" value="1"/>
</dbReference>
<evidence type="ECO:0000313" key="3">
    <source>
        <dbReference type="Proteomes" id="UP000192738"/>
    </source>
</evidence>
<dbReference type="EMBL" id="FWXI01000001">
    <property type="protein sequence ID" value="SMC31885.1"/>
    <property type="molecule type" value="Genomic_DNA"/>
</dbReference>
<accession>A0A1W1Y6W5</accession>
<dbReference type="InterPro" id="IPR018709">
    <property type="entry name" value="CoA_activase_DUF2229"/>
</dbReference>
<dbReference type="RefSeq" id="WP_084573590.1">
    <property type="nucleotide sequence ID" value="NZ_CP155572.1"/>
</dbReference>
<dbReference type="PANTHER" id="PTHR32329:SF2">
    <property type="entry name" value="BIFUNCTIONAL PROTEIN [INCLUDES 2-HYDROXYACYL-COA DEHYDRATASE (N-TER) AND ITS ACTIVATOR DOMAIN (C_TERM)"/>
    <property type="match status" value="1"/>
</dbReference>
<dbReference type="AlphaFoldDB" id="A0A1W1Y6W5"/>
<proteinExistence type="predicted"/>
<reference evidence="2 3" key="1">
    <citation type="submission" date="2017-04" db="EMBL/GenBank/DDBJ databases">
        <authorList>
            <person name="Afonso C.L."/>
            <person name="Miller P.J."/>
            <person name="Scott M.A."/>
            <person name="Spackman E."/>
            <person name="Goraichik I."/>
            <person name="Dimitrov K.M."/>
            <person name="Suarez D.L."/>
            <person name="Swayne D.E."/>
        </authorList>
    </citation>
    <scope>NUCLEOTIDE SEQUENCE [LARGE SCALE GENOMIC DNA]</scope>
    <source>
        <strain evidence="2 3">DSM 5090</strain>
    </source>
</reference>
<keyword evidence="3" id="KW-1185">Reference proteome</keyword>
<keyword evidence="2" id="KW-0808">Transferase</keyword>
<gene>
    <name evidence="2" type="ORF">SAMN04488500_10151</name>
</gene>
<dbReference type="STRING" id="112901.SAMN04488500_10151"/>
<protein>
    <submittedName>
        <fullName evidence="2">Predicted nucleotide-binding protein, sugar kinase/HSP70/actin superfamily</fullName>
    </submittedName>
</protein>
<name>A0A1W1Y6W5_9FIRM</name>
<evidence type="ECO:0000313" key="2">
    <source>
        <dbReference type="EMBL" id="SMC31885.1"/>
    </source>
</evidence>
<feature type="domain" description="DUF2229" evidence="1">
    <location>
        <begin position="4"/>
        <end position="202"/>
    </location>
</feature>